<dbReference type="eggNOG" id="ENOG502RRQ2">
    <property type="taxonomic scope" value="Eukaryota"/>
</dbReference>
<dbReference type="GO" id="GO:0006629">
    <property type="term" value="P:lipid metabolic process"/>
    <property type="evidence" value="ECO:0007669"/>
    <property type="project" value="InterPro"/>
</dbReference>
<dbReference type="InterPro" id="IPR029058">
    <property type="entry name" value="AB_hydrolase_fold"/>
</dbReference>
<dbReference type="PANTHER" id="PTHR31479">
    <property type="entry name" value="ALPHA/BETA-HYDROLASES SUPERFAMILY PROTEIN"/>
    <property type="match status" value="1"/>
</dbReference>
<name>A0A0D9WYY1_9ORYZ</name>
<dbReference type="Gramene" id="LPERR07G12320.1">
    <property type="protein sequence ID" value="LPERR07G12320.1"/>
    <property type="gene ID" value="LPERR07G12320"/>
</dbReference>
<dbReference type="PANTHER" id="PTHR31479:SF25">
    <property type="entry name" value="OS07G0527900 PROTEIN"/>
    <property type="match status" value="1"/>
</dbReference>
<reference evidence="2 3" key="1">
    <citation type="submission" date="2012-08" db="EMBL/GenBank/DDBJ databases">
        <title>Oryza genome evolution.</title>
        <authorList>
            <person name="Wing R.A."/>
        </authorList>
    </citation>
    <scope>NUCLEOTIDE SEQUENCE</scope>
</reference>
<dbReference type="EnsemblPlants" id="LPERR07G12320.1">
    <property type="protein sequence ID" value="LPERR07G12320.1"/>
    <property type="gene ID" value="LPERR07G12320"/>
</dbReference>
<feature type="domain" description="Fungal lipase-type" evidence="1">
    <location>
        <begin position="261"/>
        <end position="310"/>
    </location>
</feature>
<reference evidence="2" key="3">
    <citation type="submission" date="2015-04" db="UniProtKB">
        <authorList>
            <consortium name="EnsemblPlants"/>
        </authorList>
    </citation>
    <scope>IDENTIFICATION</scope>
</reference>
<sequence>MAYMRMSGEATGKSGRRCPLQRCGMAALAPLNIGETAARVQAGQETIRGCGEHCQSAASHLIQNIISDDTATASAVRSSGRILMATPTLSLTTEISYVSVYYGVSTAAVTVGQEYLDEPTSPTLTMPKGKPDTTNANRFDIDGPQHMMPLTEIDWSSEEHRRCIAACIANGTSVLANKDYNHIAPPWWENFHFKLYKELKGDDEYAFGALYEFVGETAPSHPLTPAYVMAFRGTMLAHKKPLYDLSHIGKVITNDLRNCKHFDQACKEIGDLVKKSSAATVWLVGHSLGASFALEVGRHVMIENEFNLPTFLFNPPQVSMEPVIKCLNLPKKTKNDLYSFIYNVKYKLGKTKAMKAYTRNMEELFEKLSPWKPLLYVHEEDIICQGFIEYFEQRELLSERIPNVAQSAMVLSFRDMISSLFGEKKEQPHLLPSAILWKVTKESHNEDAHALKQWWMPNKALGWSSSETGKLYGWRCAPIDG</sequence>
<protein>
    <recommendedName>
        <fullName evidence="1">Fungal lipase-type domain-containing protein</fullName>
    </recommendedName>
</protein>
<keyword evidence="3" id="KW-1185">Reference proteome</keyword>
<evidence type="ECO:0000259" key="1">
    <source>
        <dbReference type="Pfam" id="PF01764"/>
    </source>
</evidence>
<dbReference type="AlphaFoldDB" id="A0A0D9WYY1"/>
<proteinExistence type="predicted"/>
<dbReference type="STRING" id="77586.A0A0D9WYY1"/>
<dbReference type="Proteomes" id="UP000032180">
    <property type="component" value="Chromosome 7"/>
</dbReference>
<organism evidence="2 3">
    <name type="scientific">Leersia perrieri</name>
    <dbReference type="NCBI Taxonomy" id="77586"/>
    <lineage>
        <taxon>Eukaryota</taxon>
        <taxon>Viridiplantae</taxon>
        <taxon>Streptophyta</taxon>
        <taxon>Embryophyta</taxon>
        <taxon>Tracheophyta</taxon>
        <taxon>Spermatophyta</taxon>
        <taxon>Magnoliopsida</taxon>
        <taxon>Liliopsida</taxon>
        <taxon>Poales</taxon>
        <taxon>Poaceae</taxon>
        <taxon>BOP clade</taxon>
        <taxon>Oryzoideae</taxon>
        <taxon>Oryzeae</taxon>
        <taxon>Oryzinae</taxon>
        <taxon>Leersia</taxon>
    </lineage>
</organism>
<dbReference type="HOGENOM" id="CLU_042725_0_1_1"/>
<evidence type="ECO:0000313" key="3">
    <source>
        <dbReference type="Proteomes" id="UP000032180"/>
    </source>
</evidence>
<reference evidence="3" key="2">
    <citation type="submission" date="2013-12" db="EMBL/GenBank/DDBJ databases">
        <authorList>
            <person name="Yu Y."/>
            <person name="Lee S."/>
            <person name="de Baynast K."/>
            <person name="Wissotski M."/>
            <person name="Liu L."/>
            <person name="Talag J."/>
            <person name="Goicoechea J."/>
            <person name="Angelova A."/>
            <person name="Jetty R."/>
            <person name="Kudrna D."/>
            <person name="Golser W."/>
            <person name="Rivera L."/>
            <person name="Zhang J."/>
            <person name="Wing R."/>
        </authorList>
    </citation>
    <scope>NUCLEOTIDE SEQUENCE</scope>
</reference>
<dbReference type="Pfam" id="PF01764">
    <property type="entry name" value="Lipase_3"/>
    <property type="match status" value="1"/>
</dbReference>
<evidence type="ECO:0000313" key="2">
    <source>
        <dbReference type="EnsemblPlants" id="LPERR07G12320.1"/>
    </source>
</evidence>
<dbReference type="InterPro" id="IPR002921">
    <property type="entry name" value="Fungal_lipase-type"/>
</dbReference>
<accession>A0A0D9WYY1</accession>
<dbReference type="SUPFAM" id="SSF53474">
    <property type="entry name" value="alpha/beta-Hydrolases"/>
    <property type="match status" value="1"/>
</dbReference>